<dbReference type="SUPFAM" id="SSF52743">
    <property type="entry name" value="Subtilisin-like"/>
    <property type="match status" value="1"/>
</dbReference>
<dbReference type="InterPro" id="IPR050131">
    <property type="entry name" value="Peptidase_S8_subtilisin-like"/>
</dbReference>
<keyword evidence="12" id="KW-1185">Reference proteome</keyword>
<evidence type="ECO:0000256" key="2">
    <source>
        <dbReference type="ARBA" id="ARBA00022670"/>
    </source>
</evidence>
<accession>A0ABS3XPJ7</accession>
<gene>
    <name evidence="11" type="ORF">JW613_03200</name>
</gene>
<dbReference type="PANTHER" id="PTHR43806">
    <property type="entry name" value="PEPTIDASE S8"/>
    <property type="match status" value="1"/>
</dbReference>
<dbReference type="PANTHER" id="PTHR43806:SF11">
    <property type="entry name" value="CEREVISIN-RELATED"/>
    <property type="match status" value="1"/>
</dbReference>
<dbReference type="PROSITE" id="PS51892">
    <property type="entry name" value="SUBTILASE"/>
    <property type="match status" value="1"/>
</dbReference>
<dbReference type="Pfam" id="PF00082">
    <property type="entry name" value="Peptidase_S8"/>
    <property type="match status" value="1"/>
</dbReference>
<keyword evidence="8" id="KW-1133">Transmembrane helix</keyword>
<dbReference type="InterPro" id="IPR023828">
    <property type="entry name" value="Peptidase_S8_Ser-AS"/>
</dbReference>
<feature type="active site" description="Charge relay system" evidence="5">
    <location>
        <position position="126"/>
    </location>
</feature>
<reference evidence="11 12" key="1">
    <citation type="submission" date="2021-02" db="EMBL/GenBank/DDBJ databases">
        <title>Streptomyces spirodelae sp. nov., isolated from duckweed.</title>
        <authorList>
            <person name="Saimee Y."/>
            <person name="Duangmal K."/>
        </authorList>
    </citation>
    <scope>NUCLEOTIDE SEQUENCE [LARGE SCALE GENOMIC DNA]</scope>
    <source>
        <strain evidence="11 12">DSM 42105</strain>
    </source>
</reference>
<comment type="similarity">
    <text evidence="1 5 6">Belongs to the peptidase S8 family.</text>
</comment>
<sequence>MTGRRGRRTLAAAAVTAALGQLSLPAPPALAADRVDTSCRRPPQQGEPLPDALPGRNLTDRLGLAQAWDLAEGEGITVGVVDSGVDDRHPELSGAVREGAEVVTVRTKKGYRIQRPKPPALDCEGHGTAVAGLIAARRGGEARITGVAPASRVEPVRVVGGVENAPAEALAAAIDRVVDSGVQVLNLSFALPVDRAPVRKAVERAVAQDVVVVAAAGNEGTSGKKMYPAAYDGVLAVGAVQPTGQPMKESNSGGWVDLAGYGQDEVVLAAGGSGYRRDKGTSFAAPQVSGAAALVRSRFPRLSARQVRERLVDAAAPVGGGTNERTGAGVVDPFGALTHLAGDGGRAGAQQDRQAAARPGAIPVQAVPRPRPLLSPTGATALAWSGGLLLTVLLAVLGAPAVRRAAARRWRPAPVGGGPRGAGADRAGADRFRTDRARPPVAPALDGLTGGVSRTRRGRTDPTHRTHRTS</sequence>
<organism evidence="11 12">
    <name type="scientific">Streptomyces smyrnaeus</name>
    <dbReference type="NCBI Taxonomy" id="1387713"/>
    <lineage>
        <taxon>Bacteria</taxon>
        <taxon>Bacillati</taxon>
        <taxon>Actinomycetota</taxon>
        <taxon>Actinomycetes</taxon>
        <taxon>Kitasatosporales</taxon>
        <taxon>Streptomycetaceae</taxon>
        <taxon>Streptomyces</taxon>
    </lineage>
</organism>
<dbReference type="PROSITE" id="PS00137">
    <property type="entry name" value="SUBTILASE_HIS"/>
    <property type="match status" value="1"/>
</dbReference>
<feature type="compositionally biased region" description="Basic and acidic residues" evidence="7">
    <location>
        <begin position="427"/>
        <end position="438"/>
    </location>
</feature>
<evidence type="ECO:0000256" key="1">
    <source>
        <dbReference type="ARBA" id="ARBA00011073"/>
    </source>
</evidence>
<feature type="chain" id="PRO_5047447671" evidence="9">
    <location>
        <begin position="32"/>
        <end position="470"/>
    </location>
</feature>
<dbReference type="PROSITE" id="PS00136">
    <property type="entry name" value="SUBTILASE_ASP"/>
    <property type="match status" value="1"/>
</dbReference>
<dbReference type="Gene3D" id="3.40.50.200">
    <property type="entry name" value="Peptidase S8/S53 domain"/>
    <property type="match status" value="1"/>
</dbReference>
<keyword evidence="8" id="KW-0812">Transmembrane</keyword>
<keyword evidence="2 5" id="KW-0645">Protease</keyword>
<dbReference type="InterPro" id="IPR015500">
    <property type="entry name" value="Peptidase_S8_subtilisin-rel"/>
</dbReference>
<keyword evidence="4 5" id="KW-0720">Serine protease</keyword>
<evidence type="ECO:0000256" key="4">
    <source>
        <dbReference type="ARBA" id="ARBA00022825"/>
    </source>
</evidence>
<evidence type="ECO:0000313" key="12">
    <source>
        <dbReference type="Proteomes" id="UP000721954"/>
    </source>
</evidence>
<evidence type="ECO:0000259" key="10">
    <source>
        <dbReference type="Pfam" id="PF00082"/>
    </source>
</evidence>
<feature type="transmembrane region" description="Helical" evidence="8">
    <location>
        <begin position="381"/>
        <end position="402"/>
    </location>
</feature>
<dbReference type="PRINTS" id="PR00723">
    <property type="entry name" value="SUBTILISIN"/>
</dbReference>
<dbReference type="GeneID" id="96257598"/>
<comment type="caution">
    <text evidence="11">The sequence shown here is derived from an EMBL/GenBank/DDBJ whole genome shotgun (WGS) entry which is preliminary data.</text>
</comment>
<dbReference type="Proteomes" id="UP000721954">
    <property type="component" value="Unassembled WGS sequence"/>
</dbReference>
<protein>
    <submittedName>
        <fullName evidence="11">S8 family serine peptidase</fullName>
    </submittedName>
</protein>
<dbReference type="InterPro" id="IPR023827">
    <property type="entry name" value="Peptidase_S8_Asp-AS"/>
</dbReference>
<feature type="region of interest" description="Disordered" evidence="7">
    <location>
        <begin position="405"/>
        <end position="470"/>
    </location>
</feature>
<feature type="domain" description="Peptidase S8/S53" evidence="10">
    <location>
        <begin position="73"/>
        <end position="329"/>
    </location>
</feature>
<dbReference type="InterPro" id="IPR036852">
    <property type="entry name" value="Peptidase_S8/S53_dom_sf"/>
</dbReference>
<evidence type="ECO:0000256" key="5">
    <source>
        <dbReference type="PROSITE-ProRule" id="PRU01240"/>
    </source>
</evidence>
<feature type="active site" description="Charge relay system" evidence="5">
    <location>
        <position position="282"/>
    </location>
</feature>
<dbReference type="InterPro" id="IPR000209">
    <property type="entry name" value="Peptidase_S8/S53_dom"/>
</dbReference>
<evidence type="ECO:0000256" key="7">
    <source>
        <dbReference type="SAM" id="MobiDB-lite"/>
    </source>
</evidence>
<dbReference type="RefSeq" id="WP_209209120.1">
    <property type="nucleotide sequence ID" value="NZ_JAFFZM010000001.1"/>
</dbReference>
<evidence type="ECO:0000256" key="8">
    <source>
        <dbReference type="SAM" id="Phobius"/>
    </source>
</evidence>
<dbReference type="PROSITE" id="PS00138">
    <property type="entry name" value="SUBTILASE_SER"/>
    <property type="match status" value="1"/>
</dbReference>
<feature type="region of interest" description="Disordered" evidence="7">
    <location>
        <begin position="33"/>
        <end position="54"/>
    </location>
</feature>
<evidence type="ECO:0000313" key="11">
    <source>
        <dbReference type="EMBL" id="MBO8197324.1"/>
    </source>
</evidence>
<keyword evidence="9" id="KW-0732">Signal</keyword>
<keyword evidence="8" id="KW-0472">Membrane</keyword>
<dbReference type="EMBL" id="JAFFZM010000001">
    <property type="protein sequence ID" value="MBO8197324.1"/>
    <property type="molecule type" value="Genomic_DNA"/>
</dbReference>
<keyword evidence="3 5" id="KW-0378">Hydrolase</keyword>
<name>A0ABS3XPJ7_9ACTN</name>
<feature type="signal peptide" evidence="9">
    <location>
        <begin position="1"/>
        <end position="31"/>
    </location>
</feature>
<evidence type="ECO:0000256" key="3">
    <source>
        <dbReference type="ARBA" id="ARBA00022801"/>
    </source>
</evidence>
<evidence type="ECO:0000256" key="6">
    <source>
        <dbReference type="RuleBase" id="RU003355"/>
    </source>
</evidence>
<feature type="active site" description="Charge relay system" evidence="5">
    <location>
        <position position="82"/>
    </location>
</feature>
<proteinExistence type="inferred from homology"/>
<evidence type="ECO:0000256" key="9">
    <source>
        <dbReference type="SAM" id="SignalP"/>
    </source>
</evidence>
<dbReference type="InterPro" id="IPR022398">
    <property type="entry name" value="Peptidase_S8_His-AS"/>
</dbReference>